<dbReference type="RefSeq" id="XP_013754626.1">
    <property type="nucleotide sequence ID" value="XM_013899172.1"/>
</dbReference>
<sequence>MAEYPDMPWRVFKPVYRVLASKWREVELVTGAADGFGGNEVGDGMGDGIETGGVLPQRTRSAMLLALMSVAASQVVDALACRGLKSVLVALGGEEEDEDDEVSESSLDAEDGSIAAELAAVCGLEGKEVARVWDRLEMDAYSLWLSLASVDSIASARSLYPAFAKPHDVGSVFAAMSGWPVAGDGWDAEVTFDDEAAVVAAGDPYSAAARSAVGSIGVWQALKATPLAVVQRHASSYAILPSAWRAVSFEAVDGSGEHHVLEVWVNSGMADANTGVRTTRYGEARWTPHPATAFAHGVPQIIVDAGHQHRTRSQLSMLVLGWAHAACGTKAAIYAVGAAGDGDDASTVLEPLVSGPQSELKLVPCTTVWEEESEGGLSEAAVINAARVAREGYAAIFAELRG</sequence>
<dbReference type="EMBL" id="GL349479">
    <property type="protein sequence ID" value="KNC53153.1"/>
    <property type="molecule type" value="Genomic_DNA"/>
</dbReference>
<gene>
    <name evidence="1" type="ORF">AMSG_09230</name>
</gene>
<dbReference type="GeneID" id="25567733"/>
<evidence type="ECO:0000313" key="2">
    <source>
        <dbReference type="Proteomes" id="UP000054408"/>
    </source>
</evidence>
<protein>
    <submittedName>
        <fullName evidence="1">Uncharacterized protein</fullName>
    </submittedName>
</protein>
<keyword evidence="2" id="KW-1185">Reference proteome</keyword>
<reference evidence="1 2" key="1">
    <citation type="submission" date="2010-05" db="EMBL/GenBank/DDBJ databases">
        <title>The Genome Sequence of Thecamonas trahens ATCC 50062.</title>
        <authorList>
            <consortium name="The Broad Institute Genome Sequencing Platform"/>
            <person name="Russ C."/>
            <person name="Cuomo C."/>
            <person name="Shea T."/>
            <person name="Young S.K."/>
            <person name="Zeng Q."/>
            <person name="Koehrsen M."/>
            <person name="Haas B."/>
            <person name="Borodovsky M."/>
            <person name="Guigo R."/>
            <person name="Alvarado L."/>
            <person name="Berlin A."/>
            <person name="Bochicchio J."/>
            <person name="Borenstein D."/>
            <person name="Chapman S."/>
            <person name="Chen Z."/>
            <person name="Freedman E."/>
            <person name="Gellesch M."/>
            <person name="Goldberg J."/>
            <person name="Griggs A."/>
            <person name="Gujja S."/>
            <person name="Heilman E."/>
            <person name="Heiman D."/>
            <person name="Hepburn T."/>
            <person name="Howarth C."/>
            <person name="Jen D."/>
            <person name="Larson L."/>
            <person name="Mehta T."/>
            <person name="Park D."/>
            <person name="Pearson M."/>
            <person name="Roberts A."/>
            <person name="Saif S."/>
            <person name="Shenoy N."/>
            <person name="Sisk P."/>
            <person name="Stolte C."/>
            <person name="Sykes S."/>
            <person name="Thomson T."/>
            <person name="Walk T."/>
            <person name="White J."/>
            <person name="Yandava C."/>
            <person name="Burger G."/>
            <person name="Gray M.W."/>
            <person name="Holland P.W.H."/>
            <person name="King N."/>
            <person name="Lang F.B.F."/>
            <person name="Roger A.J."/>
            <person name="Ruiz-Trillo I."/>
            <person name="Lander E."/>
            <person name="Nusbaum C."/>
        </authorList>
    </citation>
    <scope>NUCLEOTIDE SEQUENCE [LARGE SCALE GENOMIC DNA]</scope>
    <source>
        <strain evidence="1 2">ATCC 50062</strain>
    </source>
</reference>
<dbReference type="AlphaFoldDB" id="A0A0L0DP16"/>
<proteinExistence type="predicted"/>
<dbReference type="Proteomes" id="UP000054408">
    <property type="component" value="Unassembled WGS sequence"/>
</dbReference>
<evidence type="ECO:0000313" key="1">
    <source>
        <dbReference type="EMBL" id="KNC53153.1"/>
    </source>
</evidence>
<organism evidence="1 2">
    <name type="scientific">Thecamonas trahens ATCC 50062</name>
    <dbReference type="NCBI Taxonomy" id="461836"/>
    <lineage>
        <taxon>Eukaryota</taxon>
        <taxon>Apusozoa</taxon>
        <taxon>Apusomonadida</taxon>
        <taxon>Apusomonadidae</taxon>
        <taxon>Thecamonas</taxon>
    </lineage>
</organism>
<name>A0A0L0DP16_THETB</name>
<accession>A0A0L0DP16</accession>